<accession>A0ABW1I3D8</accession>
<evidence type="ECO:0000313" key="1">
    <source>
        <dbReference type="EMBL" id="MFC5948157.1"/>
    </source>
</evidence>
<dbReference type="RefSeq" id="WP_379565221.1">
    <property type="nucleotide sequence ID" value="NZ_JBHSQK010000012.1"/>
</dbReference>
<proteinExistence type="predicted"/>
<keyword evidence="2" id="KW-1185">Reference proteome</keyword>
<dbReference type="Proteomes" id="UP001596119">
    <property type="component" value="Unassembled WGS sequence"/>
</dbReference>
<protein>
    <recommendedName>
        <fullName evidence="3">Roadblock/LAMTOR2 domain-containing protein</fullName>
    </recommendedName>
</protein>
<sequence length="123" mass="12668">MIHPTARTEVRRADDEELIGFVEPAPDGTWRALSVFGGLIATAGTEEAATAEITGRGLAVLAETWWFRGEPAVLLEAAPGRVVARVGGIAALAAVVGSGAGEDGHRLLTLTGAEIGELTLARP</sequence>
<evidence type="ECO:0000313" key="2">
    <source>
        <dbReference type="Proteomes" id="UP001596119"/>
    </source>
</evidence>
<dbReference type="EMBL" id="JBHSQK010000012">
    <property type="protein sequence ID" value="MFC5948157.1"/>
    <property type="molecule type" value="Genomic_DNA"/>
</dbReference>
<gene>
    <name evidence="1" type="ORF">ACFQH9_07710</name>
</gene>
<evidence type="ECO:0008006" key="3">
    <source>
        <dbReference type="Google" id="ProtNLM"/>
    </source>
</evidence>
<organism evidence="1 2">
    <name type="scientific">Pseudonocardia lutea</name>
    <dbReference type="NCBI Taxonomy" id="2172015"/>
    <lineage>
        <taxon>Bacteria</taxon>
        <taxon>Bacillati</taxon>
        <taxon>Actinomycetota</taxon>
        <taxon>Actinomycetes</taxon>
        <taxon>Pseudonocardiales</taxon>
        <taxon>Pseudonocardiaceae</taxon>
        <taxon>Pseudonocardia</taxon>
    </lineage>
</organism>
<name>A0ABW1I3D8_9PSEU</name>
<reference evidence="2" key="1">
    <citation type="journal article" date="2019" name="Int. J. Syst. Evol. Microbiol.">
        <title>The Global Catalogue of Microorganisms (GCM) 10K type strain sequencing project: providing services to taxonomists for standard genome sequencing and annotation.</title>
        <authorList>
            <consortium name="The Broad Institute Genomics Platform"/>
            <consortium name="The Broad Institute Genome Sequencing Center for Infectious Disease"/>
            <person name="Wu L."/>
            <person name="Ma J."/>
        </authorList>
    </citation>
    <scope>NUCLEOTIDE SEQUENCE [LARGE SCALE GENOMIC DNA]</scope>
    <source>
        <strain evidence="2">CGMCC 4.7397</strain>
    </source>
</reference>
<comment type="caution">
    <text evidence="1">The sequence shown here is derived from an EMBL/GenBank/DDBJ whole genome shotgun (WGS) entry which is preliminary data.</text>
</comment>